<gene>
    <name evidence="1" type="ORF">BO82DRAFT_359926</name>
</gene>
<evidence type="ECO:0000313" key="2">
    <source>
        <dbReference type="Proteomes" id="UP000248340"/>
    </source>
</evidence>
<organism evidence="1 2">
    <name type="scientific">Aspergillus uvarum CBS 121591</name>
    <dbReference type="NCBI Taxonomy" id="1448315"/>
    <lineage>
        <taxon>Eukaryota</taxon>
        <taxon>Fungi</taxon>
        <taxon>Dikarya</taxon>
        <taxon>Ascomycota</taxon>
        <taxon>Pezizomycotina</taxon>
        <taxon>Eurotiomycetes</taxon>
        <taxon>Eurotiomycetidae</taxon>
        <taxon>Eurotiales</taxon>
        <taxon>Aspergillaceae</taxon>
        <taxon>Aspergillus</taxon>
        <taxon>Aspergillus subgen. Circumdati</taxon>
    </lineage>
</organism>
<proteinExistence type="predicted"/>
<name>A0A319D6F2_9EURO</name>
<evidence type="ECO:0008006" key="3">
    <source>
        <dbReference type="Google" id="ProtNLM"/>
    </source>
</evidence>
<dbReference type="STRING" id="1448315.A0A319D6F2"/>
<reference evidence="1 2" key="1">
    <citation type="submission" date="2016-12" db="EMBL/GenBank/DDBJ databases">
        <title>The genomes of Aspergillus section Nigri reveals drivers in fungal speciation.</title>
        <authorList>
            <consortium name="DOE Joint Genome Institute"/>
            <person name="Vesth T.C."/>
            <person name="Nybo J."/>
            <person name="Theobald S."/>
            <person name="Brandl J."/>
            <person name="Frisvad J.C."/>
            <person name="Nielsen K.F."/>
            <person name="Lyhne E.K."/>
            <person name="Kogle M.E."/>
            <person name="Kuo A."/>
            <person name="Riley R."/>
            <person name="Clum A."/>
            <person name="Nolan M."/>
            <person name="Lipzen A."/>
            <person name="Salamov A."/>
            <person name="Henrissat B."/>
            <person name="Wiebenga A."/>
            <person name="De Vries R.P."/>
            <person name="Grigoriev I.V."/>
            <person name="Mortensen U.H."/>
            <person name="Andersen M.R."/>
            <person name="Baker S.E."/>
        </authorList>
    </citation>
    <scope>NUCLEOTIDE SEQUENCE [LARGE SCALE GENOMIC DNA]</scope>
    <source>
        <strain evidence="1 2">CBS 121591</strain>
    </source>
</reference>
<dbReference type="EMBL" id="KZ821787">
    <property type="protein sequence ID" value="PYH75542.1"/>
    <property type="molecule type" value="Genomic_DNA"/>
</dbReference>
<sequence length="188" mass="20469">MTAYGTGGNLLLDHWTQPRPPTSIAELVDLDDVPRLLANRTVVSDDLDRNSNRFALTVRWEIDGTFLDGVFGHPGLGAELNKVEYARRKEAVPEALRAGFLQNYVGKGYPPAVFVHGTADEVVPDLESKFQHEQLGQLGIRTELLLVQDAGHGLVDLKSGFPPKMADGAMEAYAEALKFVDAALTGNL</sequence>
<dbReference type="OrthoDB" id="19653at2759"/>
<dbReference type="GeneID" id="37139443"/>
<keyword evidence="2" id="KW-1185">Reference proteome</keyword>
<dbReference type="SUPFAM" id="SSF53474">
    <property type="entry name" value="alpha/beta-Hydrolases"/>
    <property type="match status" value="1"/>
</dbReference>
<dbReference type="AlphaFoldDB" id="A0A319D6F2"/>
<dbReference type="Gene3D" id="3.40.50.1820">
    <property type="entry name" value="alpha/beta hydrolase"/>
    <property type="match status" value="1"/>
</dbReference>
<accession>A0A319D6F2</accession>
<dbReference type="InterPro" id="IPR029058">
    <property type="entry name" value="AB_hydrolase_fold"/>
</dbReference>
<dbReference type="VEuPathDB" id="FungiDB:BO82DRAFT_359926"/>
<dbReference type="Proteomes" id="UP000248340">
    <property type="component" value="Unassembled WGS sequence"/>
</dbReference>
<protein>
    <recommendedName>
        <fullName evidence="3">Peptidase S9 prolyl oligopeptidase catalytic domain-containing protein</fullName>
    </recommendedName>
</protein>
<evidence type="ECO:0000313" key="1">
    <source>
        <dbReference type="EMBL" id="PYH75542.1"/>
    </source>
</evidence>
<dbReference type="RefSeq" id="XP_025485742.1">
    <property type="nucleotide sequence ID" value="XM_025636702.1"/>
</dbReference>